<keyword evidence="2" id="KW-1185">Reference proteome</keyword>
<dbReference type="EMBL" id="BRXU01000019">
    <property type="protein sequence ID" value="GLC57625.1"/>
    <property type="molecule type" value="Genomic_DNA"/>
</dbReference>
<dbReference type="Proteomes" id="UP001165080">
    <property type="component" value="Unassembled WGS sequence"/>
</dbReference>
<accession>A0A9W6BTE6</accession>
<comment type="caution">
    <text evidence="1">The sequence shown here is derived from an EMBL/GenBank/DDBJ whole genome shotgun (WGS) entry which is preliminary data.</text>
</comment>
<proteinExistence type="predicted"/>
<sequence length="240" mass="26141">MAEACAIGVDFDTTSAVVHPLYPGNKKPLVQIACIPDCPEPRMEPPDTFVGQGACSRPCGDPMAYLEDAVDGLVKPPTDTGPAHTMWSAIPAIAVIGVAEAATQEHTLNFVKRTMEGFGAVDDGKARTHLKGYGMSGDEWTNGYGSELVNITLISEITVVIWDDTQQLDNDHKAELLGVVPDHHRDFGNQRDVHKLAAVAIRPLISAHSVALEVRPCLPIWASQYGYRHLTKYLDAEGWW</sequence>
<organism evidence="1 2">
    <name type="scientific">Pleodorina starrii</name>
    <dbReference type="NCBI Taxonomy" id="330485"/>
    <lineage>
        <taxon>Eukaryota</taxon>
        <taxon>Viridiplantae</taxon>
        <taxon>Chlorophyta</taxon>
        <taxon>core chlorophytes</taxon>
        <taxon>Chlorophyceae</taxon>
        <taxon>CS clade</taxon>
        <taxon>Chlamydomonadales</taxon>
        <taxon>Volvocaceae</taxon>
        <taxon>Pleodorina</taxon>
    </lineage>
</organism>
<protein>
    <submittedName>
        <fullName evidence="1">Uncharacterized protein</fullName>
    </submittedName>
</protein>
<evidence type="ECO:0000313" key="2">
    <source>
        <dbReference type="Proteomes" id="UP001165080"/>
    </source>
</evidence>
<evidence type="ECO:0000313" key="1">
    <source>
        <dbReference type="EMBL" id="GLC57625.1"/>
    </source>
</evidence>
<reference evidence="1 2" key="1">
    <citation type="journal article" date="2023" name="Commun. Biol.">
        <title>Reorganization of the ancestral sex-determining regions during the evolution of trioecy in Pleodorina starrii.</title>
        <authorList>
            <person name="Takahashi K."/>
            <person name="Suzuki S."/>
            <person name="Kawai-Toyooka H."/>
            <person name="Yamamoto K."/>
            <person name="Hamaji T."/>
            <person name="Ootsuki R."/>
            <person name="Yamaguchi H."/>
            <person name="Kawachi M."/>
            <person name="Higashiyama T."/>
            <person name="Nozaki H."/>
        </authorList>
    </citation>
    <scope>NUCLEOTIDE SEQUENCE [LARGE SCALE GENOMIC DNA]</scope>
    <source>
        <strain evidence="1 2">NIES-4479</strain>
    </source>
</reference>
<dbReference type="AlphaFoldDB" id="A0A9W6BTE6"/>
<gene>
    <name evidence="1" type="primary">PLEST002671</name>
    <name evidence="1" type="ORF">PLESTB_001247400</name>
</gene>
<name>A0A9W6BTE6_9CHLO</name>